<dbReference type="EMBL" id="JACVVK020000695">
    <property type="protein sequence ID" value="KAK7455313.1"/>
    <property type="molecule type" value="Genomic_DNA"/>
</dbReference>
<evidence type="ECO:0000313" key="1">
    <source>
        <dbReference type="EMBL" id="KAK7455313.1"/>
    </source>
</evidence>
<accession>A0ABD0J384</accession>
<proteinExistence type="predicted"/>
<dbReference type="AlphaFoldDB" id="A0ABD0J384"/>
<organism evidence="1 2">
    <name type="scientific">Batillaria attramentaria</name>
    <dbReference type="NCBI Taxonomy" id="370345"/>
    <lineage>
        <taxon>Eukaryota</taxon>
        <taxon>Metazoa</taxon>
        <taxon>Spiralia</taxon>
        <taxon>Lophotrochozoa</taxon>
        <taxon>Mollusca</taxon>
        <taxon>Gastropoda</taxon>
        <taxon>Caenogastropoda</taxon>
        <taxon>Sorbeoconcha</taxon>
        <taxon>Cerithioidea</taxon>
        <taxon>Batillariidae</taxon>
        <taxon>Batillaria</taxon>
    </lineage>
</organism>
<dbReference type="Proteomes" id="UP001519460">
    <property type="component" value="Unassembled WGS sequence"/>
</dbReference>
<sequence length="191" mass="21042">MEQSGCMAMAGCRSLGEAVIGWLGLEDAGPCYDNWCTVHTASTRRGYHLCTLSTNAPPPFPFPSLSCLQASSNEAWNLVRQREYQNSRTSQSSARPKNTRWLGAMRRDARRTLSIEERQEQIQLGTWRTLPRLFVLGHVNRPGPRHQRGLVSNTLTCGLVRSGADAGSPGPCSIPRLFVAYAALPRGCGLR</sequence>
<evidence type="ECO:0000313" key="2">
    <source>
        <dbReference type="Proteomes" id="UP001519460"/>
    </source>
</evidence>
<reference evidence="1 2" key="1">
    <citation type="journal article" date="2023" name="Sci. Data">
        <title>Genome assembly of the Korean intertidal mud-creeper Batillaria attramentaria.</title>
        <authorList>
            <person name="Patra A.K."/>
            <person name="Ho P.T."/>
            <person name="Jun S."/>
            <person name="Lee S.J."/>
            <person name="Kim Y."/>
            <person name="Won Y.J."/>
        </authorList>
    </citation>
    <scope>NUCLEOTIDE SEQUENCE [LARGE SCALE GENOMIC DNA]</scope>
    <source>
        <strain evidence="1">Wonlab-2016</strain>
    </source>
</reference>
<keyword evidence="2" id="KW-1185">Reference proteome</keyword>
<protein>
    <submittedName>
        <fullName evidence="1">Uncharacterized protein</fullName>
    </submittedName>
</protein>
<name>A0ABD0J384_9CAEN</name>
<gene>
    <name evidence="1" type="ORF">BaRGS_00039507</name>
</gene>
<comment type="caution">
    <text evidence="1">The sequence shown here is derived from an EMBL/GenBank/DDBJ whole genome shotgun (WGS) entry which is preliminary data.</text>
</comment>